<dbReference type="InterPro" id="IPR001547">
    <property type="entry name" value="Glyco_hydro_5"/>
</dbReference>
<keyword evidence="1 5" id="KW-0732">Signal</keyword>
<evidence type="ECO:0000256" key="5">
    <source>
        <dbReference type="SAM" id="SignalP"/>
    </source>
</evidence>
<evidence type="ECO:0000259" key="6">
    <source>
        <dbReference type="Pfam" id="PF00150"/>
    </source>
</evidence>
<dbReference type="Gene3D" id="3.20.20.80">
    <property type="entry name" value="Glycosidases"/>
    <property type="match status" value="1"/>
</dbReference>
<dbReference type="GO" id="GO:0005576">
    <property type="term" value="C:extracellular region"/>
    <property type="evidence" value="ECO:0007669"/>
    <property type="project" value="TreeGrafter"/>
</dbReference>
<dbReference type="GO" id="GO:0009251">
    <property type="term" value="P:glucan catabolic process"/>
    <property type="evidence" value="ECO:0007669"/>
    <property type="project" value="TreeGrafter"/>
</dbReference>
<keyword evidence="2 4" id="KW-0378">Hydrolase</keyword>
<evidence type="ECO:0000313" key="7">
    <source>
        <dbReference type="EMBL" id="SFS13196.1"/>
    </source>
</evidence>
<dbReference type="AlphaFoldDB" id="A0A1I6MBS5"/>
<dbReference type="PANTHER" id="PTHR31297:SF17">
    <property type="entry name" value="ENDOGLUCANASE"/>
    <property type="match status" value="1"/>
</dbReference>
<organism evidence="7 8">
    <name type="scientific">Granulicella pectinivorans</name>
    <dbReference type="NCBI Taxonomy" id="474950"/>
    <lineage>
        <taxon>Bacteria</taxon>
        <taxon>Pseudomonadati</taxon>
        <taxon>Acidobacteriota</taxon>
        <taxon>Terriglobia</taxon>
        <taxon>Terriglobales</taxon>
        <taxon>Acidobacteriaceae</taxon>
        <taxon>Granulicella</taxon>
    </lineage>
</organism>
<accession>A0A1I6MBS5</accession>
<dbReference type="SUPFAM" id="SSF51445">
    <property type="entry name" value="(Trans)glycosidases"/>
    <property type="match status" value="1"/>
</dbReference>
<reference evidence="7 8" key="1">
    <citation type="submission" date="2016-10" db="EMBL/GenBank/DDBJ databases">
        <authorList>
            <person name="de Groot N.N."/>
        </authorList>
    </citation>
    <scope>NUCLEOTIDE SEQUENCE [LARGE SCALE GENOMIC DNA]</scope>
    <source>
        <strain evidence="7 8">DSM 21001</strain>
    </source>
</reference>
<keyword evidence="8" id="KW-1185">Reference proteome</keyword>
<proteinExistence type="inferred from homology"/>
<dbReference type="InterPro" id="IPR017853">
    <property type="entry name" value="GH"/>
</dbReference>
<dbReference type="InterPro" id="IPR050386">
    <property type="entry name" value="Glycosyl_hydrolase_5"/>
</dbReference>
<evidence type="ECO:0000313" key="8">
    <source>
        <dbReference type="Proteomes" id="UP000199024"/>
    </source>
</evidence>
<dbReference type="OrthoDB" id="9800475at2"/>
<evidence type="ECO:0000256" key="4">
    <source>
        <dbReference type="RuleBase" id="RU361153"/>
    </source>
</evidence>
<feature type="signal peptide" evidence="5">
    <location>
        <begin position="1"/>
        <end position="22"/>
    </location>
</feature>
<dbReference type="Pfam" id="PF00150">
    <property type="entry name" value="Cellulase"/>
    <property type="match status" value="1"/>
</dbReference>
<name>A0A1I6MBS5_9BACT</name>
<dbReference type="Proteomes" id="UP000199024">
    <property type="component" value="Unassembled WGS sequence"/>
</dbReference>
<comment type="similarity">
    <text evidence="4">Belongs to the glycosyl hydrolase 5 (cellulase A) family.</text>
</comment>
<protein>
    <submittedName>
        <fullName evidence="7">Aryl-phospho-beta-D-glucosidase BglC, GH1 family</fullName>
    </submittedName>
</protein>
<dbReference type="GO" id="GO:0009986">
    <property type="term" value="C:cell surface"/>
    <property type="evidence" value="ECO:0007669"/>
    <property type="project" value="TreeGrafter"/>
</dbReference>
<evidence type="ECO:0000256" key="2">
    <source>
        <dbReference type="ARBA" id="ARBA00022801"/>
    </source>
</evidence>
<evidence type="ECO:0000256" key="3">
    <source>
        <dbReference type="ARBA" id="ARBA00023295"/>
    </source>
</evidence>
<sequence length="394" mass="43941">MASTARLLGHVLLGVVCLSSFGQPQTAKAPRKVAQQTAGVATADTSIAFVRAARLHRGINLSMWYAQAGDYSDARLASFTTAEDFALIKRLGFDHVRLSIDPEPLIREAQSGELKPEAMARLDKTVEGIVAAGLAVVLDIHPEEPYKRRLAEGNDDVWRFCAFWRAFAGHYAGTDPDKVYFEVMNEPAFNDLYRWAGVQARAVAAIRGVAARHTVIATAGSYAKVDELLAMEPLHDDNVIYTFHQYDPMWFTHQGANWGVQGWVFLRGVPYPSSPEAVAGNLAQEQDDRVRLYVQRYGAERWDGARMRMEIDAAADWAEKRHVPLWCGEFGVYREYANPKMRAAWIKDVRTALEARHVGWAMWDYQGSFGIVLKDGKTTLVDPLVPGALGLEEK</sequence>
<dbReference type="PANTHER" id="PTHR31297">
    <property type="entry name" value="GLUCAN ENDO-1,6-BETA-GLUCOSIDASE B"/>
    <property type="match status" value="1"/>
</dbReference>
<dbReference type="EMBL" id="FOZL01000001">
    <property type="protein sequence ID" value="SFS13196.1"/>
    <property type="molecule type" value="Genomic_DNA"/>
</dbReference>
<dbReference type="STRING" id="474950.SAMN05421771_2245"/>
<dbReference type="GO" id="GO:0008422">
    <property type="term" value="F:beta-glucosidase activity"/>
    <property type="evidence" value="ECO:0007669"/>
    <property type="project" value="TreeGrafter"/>
</dbReference>
<feature type="chain" id="PRO_5011728404" evidence="5">
    <location>
        <begin position="23"/>
        <end position="394"/>
    </location>
</feature>
<dbReference type="RefSeq" id="WP_089839210.1">
    <property type="nucleotide sequence ID" value="NZ_FOZL01000001.1"/>
</dbReference>
<feature type="domain" description="Glycoside hydrolase family 5" evidence="6">
    <location>
        <begin position="77"/>
        <end position="366"/>
    </location>
</feature>
<gene>
    <name evidence="7" type="ORF">SAMN05421771_2245</name>
</gene>
<keyword evidence="3 4" id="KW-0326">Glycosidase</keyword>
<evidence type="ECO:0000256" key="1">
    <source>
        <dbReference type="ARBA" id="ARBA00022729"/>
    </source>
</evidence>